<dbReference type="SUPFAM" id="SSF52833">
    <property type="entry name" value="Thioredoxin-like"/>
    <property type="match status" value="1"/>
</dbReference>
<dbReference type="PANTHER" id="PTHR43601:SF3">
    <property type="entry name" value="THIOREDOXIN, MITOCHONDRIAL"/>
    <property type="match status" value="1"/>
</dbReference>
<sequence length="348" mass="37075">MQPRNMSMSGVVDLAAVKAAGEAKQKAEKARAQAARSGGAAAPARLIFNVDEAGFQQDVLQRSTEVPVVIDFWAEWCEPCKQLGPILERLATEYAGQFVLAKIDVDANQMLFQQFGVQGIPAVFAVIAGQPVPLFQGAAPEAQIRQVLDQLIQAAEQQFGIVGTPVEPGAQDEGAEEAAPEVPESPQETALGAAHQALDAGDLGGAVRAYQSVLADDPANDEAKLGLAQAQLLERVQGVDATQARKAAAENPADAKAQITAADLDLVGGHVEDAFGRLVDTVRRTAGDDRDAARVHLLSLFEVIGGEDPEWWRRAARWRACCSDLGLLKQHSGRSLPKLGKRGRCYCQ</sequence>
<name>A0A499UH70_9ACTN</name>
<dbReference type="Gene3D" id="1.25.40.10">
    <property type="entry name" value="Tetratricopeptide repeat domain"/>
    <property type="match status" value="1"/>
</dbReference>
<accession>A0A499UH70</accession>
<dbReference type="Pfam" id="PF14559">
    <property type="entry name" value="TPR_19"/>
    <property type="match status" value="1"/>
</dbReference>
<dbReference type="InterPro" id="IPR011990">
    <property type="entry name" value="TPR-like_helical_dom_sf"/>
</dbReference>
<dbReference type="InterPro" id="IPR036249">
    <property type="entry name" value="Thioredoxin-like_sf"/>
</dbReference>
<protein>
    <submittedName>
        <fullName evidence="3">Co-chaperone YbbN</fullName>
    </submittedName>
</protein>
<dbReference type="GO" id="GO:0045454">
    <property type="term" value="P:cell redox homeostasis"/>
    <property type="evidence" value="ECO:0007669"/>
    <property type="project" value="TreeGrafter"/>
</dbReference>
<evidence type="ECO:0000313" key="3">
    <source>
        <dbReference type="EMBL" id="BBJ40904.1"/>
    </source>
</evidence>
<dbReference type="CDD" id="cd02956">
    <property type="entry name" value="ybbN"/>
    <property type="match status" value="1"/>
</dbReference>
<dbReference type="Pfam" id="PF00085">
    <property type="entry name" value="Thioredoxin"/>
    <property type="match status" value="1"/>
</dbReference>
<dbReference type="InterPro" id="IPR017937">
    <property type="entry name" value="Thioredoxin_CS"/>
</dbReference>
<dbReference type="InterPro" id="IPR013766">
    <property type="entry name" value="Thioredoxin_domain"/>
</dbReference>
<evidence type="ECO:0000313" key="4">
    <source>
        <dbReference type="Proteomes" id="UP000463951"/>
    </source>
</evidence>
<evidence type="ECO:0000259" key="2">
    <source>
        <dbReference type="PROSITE" id="PS51352"/>
    </source>
</evidence>
<dbReference type="Proteomes" id="UP000463951">
    <property type="component" value="Chromosome"/>
</dbReference>
<dbReference type="EMBL" id="AP019620">
    <property type="protein sequence ID" value="BBJ40904.1"/>
    <property type="molecule type" value="Genomic_DNA"/>
</dbReference>
<dbReference type="Pfam" id="PF14561">
    <property type="entry name" value="TPR_20"/>
    <property type="match status" value="1"/>
</dbReference>
<feature type="domain" description="Thioredoxin" evidence="2">
    <location>
        <begin position="35"/>
        <end position="153"/>
    </location>
</feature>
<evidence type="ECO:0000256" key="1">
    <source>
        <dbReference type="SAM" id="MobiDB-lite"/>
    </source>
</evidence>
<dbReference type="PROSITE" id="PS51352">
    <property type="entry name" value="THIOREDOXIN_2"/>
    <property type="match status" value="1"/>
</dbReference>
<proteinExistence type="predicted"/>
<organism evidence="3 4">
    <name type="scientific">Streptomyces antimycoticus</name>
    <dbReference type="NCBI Taxonomy" id="68175"/>
    <lineage>
        <taxon>Bacteria</taxon>
        <taxon>Bacillati</taxon>
        <taxon>Actinomycetota</taxon>
        <taxon>Actinomycetes</taxon>
        <taxon>Kitasatosporales</taxon>
        <taxon>Streptomycetaceae</taxon>
        <taxon>Streptomyces</taxon>
        <taxon>Streptomyces violaceusniger group</taxon>
    </lineage>
</organism>
<gene>
    <name evidence="3" type="ORF">SSPO_036220</name>
</gene>
<dbReference type="GO" id="GO:0006950">
    <property type="term" value="P:response to stress"/>
    <property type="evidence" value="ECO:0007669"/>
    <property type="project" value="UniProtKB-ARBA"/>
</dbReference>
<reference evidence="3 4" key="1">
    <citation type="journal article" date="2020" name="Int. J. Syst. Evol. Microbiol.">
        <title>Reclassification of Streptomyces castelarensis and Streptomyces sporoclivatus as later heterotypic synonyms of Streptomyces antimycoticus.</title>
        <authorList>
            <person name="Komaki H."/>
            <person name="Tamura T."/>
        </authorList>
    </citation>
    <scope>NUCLEOTIDE SEQUENCE [LARGE SCALE GENOMIC DNA]</scope>
    <source>
        <strain evidence="3 4">NBRC 100767</strain>
    </source>
</reference>
<dbReference type="AlphaFoldDB" id="A0A499UH70"/>
<dbReference type="Gene3D" id="3.40.30.10">
    <property type="entry name" value="Glutaredoxin"/>
    <property type="match status" value="1"/>
</dbReference>
<dbReference type="PROSITE" id="PS00194">
    <property type="entry name" value="THIOREDOXIN_1"/>
    <property type="match status" value="1"/>
</dbReference>
<dbReference type="PANTHER" id="PTHR43601">
    <property type="entry name" value="THIOREDOXIN, MITOCHONDRIAL"/>
    <property type="match status" value="1"/>
</dbReference>
<feature type="region of interest" description="Disordered" evidence="1">
    <location>
        <begin position="164"/>
        <end position="185"/>
    </location>
</feature>